<reference evidence="1" key="1">
    <citation type="journal article" date="2020" name="Stud. Mycol.">
        <title>101 Dothideomycetes genomes: a test case for predicting lifestyles and emergence of pathogens.</title>
        <authorList>
            <person name="Haridas S."/>
            <person name="Albert R."/>
            <person name="Binder M."/>
            <person name="Bloem J."/>
            <person name="Labutti K."/>
            <person name="Salamov A."/>
            <person name="Andreopoulos B."/>
            <person name="Baker S."/>
            <person name="Barry K."/>
            <person name="Bills G."/>
            <person name="Bluhm B."/>
            <person name="Cannon C."/>
            <person name="Castanera R."/>
            <person name="Culley D."/>
            <person name="Daum C."/>
            <person name="Ezra D."/>
            <person name="Gonzalez J."/>
            <person name="Henrissat B."/>
            <person name="Kuo A."/>
            <person name="Liang C."/>
            <person name="Lipzen A."/>
            <person name="Lutzoni F."/>
            <person name="Magnuson J."/>
            <person name="Mondo S."/>
            <person name="Nolan M."/>
            <person name="Ohm R."/>
            <person name="Pangilinan J."/>
            <person name="Park H.-J."/>
            <person name="Ramirez L."/>
            <person name="Alfaro M."/>
            <person name="Sun H."/>
            <person name="Tritt A."/>
            <person name="Yoshinaga Y."/>
            <person name="Zwiers L.-H."/>
            <person name="Turgeon B."/>
            <person name="Goodwin S."/>
            <person name="Spatafora J."/>
            <person name="Crous P."/>
            <person name="Grigoriev I."/>
        </authorList>
    </citation>
    <scope>NUCLEOTIDE SEQUENCE</scope>
    <source>
        <strain evidence="1">ATCC 200398</strain>
    </source>
</reference>
<dbReference type="Proteomes" id="UP000799755">
    <property type="component" value="Unassembled WGS sequence"/>
</dbReference>
<protein>
    <submittedName>
        <fullName evidence="1">Uncharacterized protein</fullName>
    </submittedName>
</protein>
<evidence type="ECO:0000313" key="1">
    <source>
        <dbReference type="EMBL" id="KAF2477962.1"/>
    </source>
</evidence>
<name>A0ACB6RFR9_9PLEO</name>
<organism evidence="1 2">
    <name type="scientific">Lindgomyces ingoldianus</name>
    <dbReference type="NCBI Taxonomy" id="673940"/>
    <lineage>
        <taxon>Eukaryota</taxon>
        <taxon>Fungi</taxon>
        <taxon>Dikarya</taxon>
        <taxon>Ascomycota</taxon>
        <taxon>Pezizomycotina</taxon>
        <taxon>Dothideomycetes</taxon>
        <taxon>Pleosporomycetidae</taxon>
        <taxon>Pleosporales</taxon>
        <taxon>Lindgomycetaceae</taxon>
        <taxon>Lindgomyces</taxon>
    </lineage>
</organism>
<gene>
    <name evidence="1" type="ORF">BDR25DRAFT_348257</name>
</gene>
<proteinExistence type="predicted"/>
<sequence>MLLQRIDVRPNCSSGAVLSTLYNAFGKLSPVHTFMNHHSWLTHHGFKVIATQCRFLSHRAVFIVCNITRTLLCLKTVGAPRHFRSRLYAQLICKAIDRGVANISSVAKPSNRIILHKRVFTPSEPKFQSVVLEIFLLIERIFLASEKKQLKQTTKPKNAMAETTIFWGRPIYKIQETLDQNMHSDILTLTQESAGSTSKGSGTISLARQLKDLSSNRRRRKFIENIKRVHPAFSNAVRLDAYEQLHQDHYVYEHRQVSVQPVNLIKVFGLGCGKDNSGKKRYERKLDAISSLIQRFPKKDQGIMFVSSEVTLSELKDVFQEQEKTTMLLQKQHGLERDEEGIYPKTAKRILSSSASHVIVVSLLLSESHCSLPPISLKEETINMVILEHQQRMRDTLCELVRAFVNSKLHESNKTELDDARKHKALCIYLDKMESFTLRDILIGFVTNSLSNLPYFTSLDLPSKKDDQGRTLNLHSASRLLRSRLVGHFFFHVSLLLVKGKLLFSSCTLPLPSADSSQQLPLTLTLPLRPSLVGMAAGFKMQYFNTTCLGERSDINSNFHPHWMTHAYSDIPSLQHPQLYPTPHNGIYPPYTHHRWRGSYWNYHPHRLCSKFNQSNQLLRPKCHAYQHPKFAELLQPQPPGQEPDARKFEWKYPNYSSSDPFGLEREISPSPRPMSPLGHIVESSGSEIMGSSMGTYEPGYACTISDLGDGDGTENRTENDGNEHGDGPLAEFANEHSTCVDAATDNAKLGSRSTDVHHENEFGQPNLRRKMQSNTAPLNPAEAQRHQDPTLTTRWKELLAREARLTAAEVAFQTTIQEERQRLDADREKLEQQRCQVQLKGLKVHQLRAHFRNEQRRLHQERLHQRRSLFHGRATWSNHEPWMGEAEDFDCDMGVSDNDLDRFGDDDFDMKDSDTDFGGAFPTLGVKRYEKGIGKSKHSYFRRIQHLLGESLKLNFNTRPLFRPSSFKPPIPLPLWQDRRPPSKSHMLPQHHMTASGYNLEENHFKFNTLVFSLWALSLPIPRVGGLRELEEAEGLFFEGGNEETNERNIAKVEDKKGRETVDSIKHHKGWRLSMLASTVGYQQTRYHSLYLVLESRSILTGCKFPSWHVRTLIDQFWSNYVRWYTMTCWMHFPNTATKFNKTSLLKD</sequence>
<accession>A0ACB6RFR9</accession>
<keyword evidence="2" id="KW-1185">Reference proteome</keyword>
<dbReference type="EMBL" id="MU003492">
    <property type="protein sequence ID" value="KAF2477962.1"/>
    <property type="molecule type" value="Genomic_DNA"/>
</dbReference>
<evidence type="ECO:0000313" key="2">
    <source>
        <dbReference type="Proteomes" id="UP000799755"/>
    </source>
</evidence>
<comment type="caution">
    <text evidence="1">The sequence shown here is derived from an EMBL/GenBank/DDBJ whole genome shotgun (WGS) entry which is preliminary data.</text>
</comment>